<gene>
    <name evidence="1" type="ORF">PENARI_c012G11261</name>
</gene>
<dbReference type="AlphaFoldDB" id="A0A1F5LG59"/>
<reference evidence="1 2" key="1">
    <citation type="journal article" date="2016" name="Sci. Rep.">
        <title>Penicillium arizonense, a new, genome sequenced fungal species, reveals a high chemical diversity in secreted metabolites.</title>
        <authorList>
            <person name="Grijseels S."/>
            <person name="Nielsen J.C."/>
            <person name="Randelovic M."/>
            <person name="Nielsen J."/>
            <person name="Nielsen K.F."/>
            <person name="Workman M."/>
            <person name="Frisvad J.C."/>
        </authorList>
    </citation>
    <scope>NUCLEOTIDE SEQUENCE [LARGE SCALE GENOMIC DNA]</scope>
    <source>
        <strain evidence="1 2">CBS 141311</strain>
    </source>
</reference>
<sequence length="34" mass="3921">MLKTFAHAIKVTGGFDDEKCGTYDKEEDHDFEDQ</sequence>
<accession>A0A1F5LG59</accession>
<dbReference type="Proteomes" id="UP000177622">
    <property type="component" value="Unassembled WGS sequence"/>
</dbReference>
<evidence type="ECO:0000313" key="1">
    <source>
        <dbReference type="EMBL" id="OGE51889.1"/>
    </source>
</evidence>
<proteinExistence type="predicted"/>
<comment type="caution">
    <text evidence="1">The sequence shown here is derived from an EMBL/GenBank/DDBJ whole genome shotgun (WGS) entry which is preliminary data.</text>
</comment>
<evidence type="ECO:0000313" key="2">
    <source>
        <dbReference type="Proteomes" id="UP000177622"/>
    </source>
</evidence>
<dbReference type="EMBL" id="LXJU01000012">
    <property type="protein sequence ID" value="OGE51889.1"/>
    <property type="molecule type" value="Genomic_DNA"/>
</dbReference>
<dbReference type="OrthoDB" id="10399567at2759"/>
<keyword evidence="2" id="KW-1185">Reference proteome</keyword>
<dbReference type="RefSeq" id="XP_022487333.1">
    <property type="nucleotide sequence ID" value="XM_022633052.1"/>
</dbReference>
<name>A0A1F5LG59_PENAI</name>
<dbReference type="GeneID" id="34577786"/>
<organism evidence="1 2">
    <name type="scientific">Penicillium arizonense</name>
    <dbReference type="NCBI Taxonomy" id="1835702"/>
    <lineage>
        <taxon>Eukaryota</taxon>
        <taxon>Fungi</taxon>
        <taxon>Dikarya</taxon>
        <taxon>Ascomycota</taxon>
        <taxon>Pezizomycotina</taxon>
        <taxon>Eurotiomycetes</taxon>
        <taxon>Eurotiomycetidae</taxon>
        <taxon>Eurotiales</taxon>
        <taxon>Aspergillaceae</taxon>
        <taxon>Penicillium</taxon>
    </lineage>
</organism>
<protein>
    <submittedName>
        <fullName evidence="1">Uncharacterized protein</fullName>
    </submittedName>
</protein>